<dbReference type="Gene3D" id="1.20.1260.10">
    <property type="match status" value="1"/>
</dbReference>
<dbReference type="AlphaFoldDB" id="A0A7W7EMW0"/>
<dbReference type="OrthoDB" id="9101320at2"/>
<gene>
    <name evidence="3" type="ORF">GGE60_005089</name>
</gene>
<keyword evidence="4" id="KW-1185">Reference proteome</keyword>
<dbReference type="PANTHER" id="PTHR38593">
    <property type="entry name" value="BLR2558 PROTEIN"/>
    <property type="match status" value="1"/>
</dbReference>
<name>A0A7W7EMW0_9HYPH</name>
<dbReference type="InterPro" id="IPR025419">
    <property type="entry name" value="DUF4142"/>
</dbReference>
<dbReference type="EMBL" id="JACIIG010000017">
    <property type="protein sequence ID" value="MBB4570932.1"/>
    <property type="molecule type" value="Genomic_DNA"/>
</dbReference>
<keyword evidence="1" id="KW-0732">Signal</keyword>
<accession>A0A7W7EMW0</accession>
<evidence type="ECO:0000313" key="3">
    <source>
        <dbReference type="EMBL" id="MBB4570932.1"/>
    </source>
</evidence>
<dbReference type="Proteomes" id="UP000543836">
    <property type="component" value="Unassembled WGS sequence"/>
</dbReference>
<evidence type="ECO:0000259" key="2">
    <source>
        <dbReference type="Pfam" id="PF13628"/>
    </source>
</evidence>
<feature type="chain" id="PRO_5030702881" evidence="1">
    <location>
        <begin position="20"/>
        <end position="172"/>
    </location>
</feature>
<evidence type="ECO:0000256" key="1">
    <source>
        <dbReference type="SAM" id="SignalP"/>
    </source>
</evidence>
<dbReference type="PANTHER" id="PTHR38593:SF1">
    <property type="entry name" value="BLR2558 PROTEIN"/>
    <property type="match status" value="1"/>
</dbReference>
<dbReference type="Pfam" id="PF13628">
    <property type="entry name" value="DUF4142"/>
    <property type="match status" value="1"/>
</dbReference>
<protein>
    <submittedName>
        <fullName evidence="3">Putative membrane protein</fullName>
    </submittedName>
</protein>
<comment type="caution">
    <text evidence="3">The sequence shown here is derived from an EMBL/GenBank/DDBJ whole genome shotgun (WGS) entry which is preliminary data.</text>
</comment>
<organism evidence="3 4">
    <name type="scientific">Rhizobium leucaenae</name>
    <dbReference type="NCBI Taxonomy" id="29450"/>
    <lineage>
        <taxon>Bacteria</taxon>
        <taxon>Pseudomonadati</taxon>
        <taxon>Pseudomonadota</taxon>
        <taxon>Alphaproteobacteria</taxon>
        <taxon>Hyphomicrobiales</taxon>
        <taxon>Rhizobiaceae</taxon>
        <taxon>Rhizobium/Agrobacterium group</taxon>
        <taxon>Rhizobium</taxon>
    </lineage>
</organism>
<dbReference type="InterPro" id="IPR012347">
    <property type="entry name" value="Ferritin-like"/>
</dbReference>
<proteinExistence type="predicted"/>
<feature type="signal peptide" evidence="1">
    <location>
        <begin position="1"/>
        <end position="19"/>
    </location>
</feature>
<dbReference type="RefSeq" id="WP_028754161.1">
    <property type="nucleotide sequence ID" value="NZ_JACIIG010000017.1"/>
</dbReference>
<sequence length="172" mass="18668">MKKIAITTAALLFAAPVLAQSAAEKSGAGSPAPQTEDFVNKAATSDMFEIQSSQLALERADDATKSFAQQMITDHQKTTSQLKQLVMSGKVKARLPTAMSSSQQKMLTKLKGLQGADFTKQYHSEQVSAHKEAVDLFKRYGSNGKNADLKTWAASTEPALEHHLQMAEDLNK</sequence>
<reference evidence="3 4" key="1">
    <citation type="submission" date="2020-08" db="EMBL/GenBank/DDBJ databases">
        <title>Genomic Encyclopedia of Type Strains, Phase IV (KMG-V): Genome sequencing to study the core and pangenomes of soil and plant-associated prokaryotes.</title>
        <authorList>
            <person name="Whitman W."/>
        </authorList>
    </citation>
    <scope>NUCLEOTIDE SEQUENCE [LARGE SCALE GENOMIC DNA]</scope>
    <source>
        <strain evidence="3 4">SEMIA 492</strain>
    </source>
</reference>
<feature type="domain" description="DUF4142" evidence="2">
    <location>
        <begin position="34"/>
        <end position="170"/>
    </location>
</feature>
<evidence type="ECO:0000313" key="4">
    <source>
        <dbReference type="Proteomes" id="UP000543836"/>
    </source>
</evidence>